<evidence type="ECO:0000313" key="11">
    <source>
        <dbReference type="Proteomes" id="UP000077752"/>
    </source>
</evidence>
<dbReference type="SUPFAM" id="SSF56645">
    <property type="entry name" value="Acyl-CoA dehydrogenase NM domain-like"/>
    <property type="match status" value="1"/>
</dbReference>
<evidence type="ECO:0000259" key="8">
    <source>
        <dbReference type="Pfam" id="PF02770"/>
    </source>
</evidence>
<dbReference type="AlphaFoldDB" id="A0A177SUU6"/>
<dbReference type="InterPro" id="IPR037069">
    <property type="entry name" value="AcylCoA_DH/ox_N_sf"/>
</dbReference>
<keyword evidence="4 6" id="KW-0274">FAD</keyword>
<dbReference type="InterPro" id="IPR046373">
    <property type="entry name" value="Acyl-CoA_Oxase/DH_mid-dom_sf"/>
</dbReference>
<dbReference type="SUPFAM" id="SSF47203">
    <property type="entry name" value="Acyl-CoA dehydrogenase C-terminal domain-like"/>
    <property type="match status" value="1"/>
</dbReference>
<organism evidence="10 11">
    <name type="scientific">Pseudomonas putida</name>
    <name type="common">Arthrobacter siderocapsulatus</name>
    <dbReference type="NCBI Taxonomy" id="303"/>
    <lineage>
        <taxon>Bacteria</taxon>
        <taxon>Pseudomonadati</taxon>
        <taxon>Pseudomonadota</taxon>
        <taxon>Gammaproteobacteria</taxon>
        <taxon>Pseudomonadales</taxon>
        <taxon>Pseudomonadaceae</taxon>
        <taxon>Pseudomonas</taxon>
    </lineage>
</organism>
<dbReference type="Proteomes" id="UP000077752">
    <property type="component" value="Unassembled WGS sequence"/>
</dbReference>
<proteinExistence type="inferred from homology"/>
<dbReference type="Pfam" id="PF00441">
    <property type="entry name" value="Acyl-CoA_dh_1"/>
    <property type="match status" value="1"/>
</dbReference>
<dbReference type="InterPro" id="IPR009100">
    <property type="entry name" value="AcylCoA_DH/oxidase_NM_dom_sf"/>
</dbReference>
<dbReference type="Gene3D" id="1.20.140.10">
    <property type="entry name" value="Butyryl-CoA Dehydrogenase, subunit A, domain 3"/>
    <property type="match status" value="1"/>
</dbReference>
<feature type="domain" description="Acyl-CoA dehydrogenase/oxidase C-terminal" evidence="7">
    <location>
        <begin position="236"/>
        <end position="367"/>
    </location>
</feature>
<evidence type="ECO:0000256" key="3">
    <source>
        <dbReference type="ARBA" id="ARBA00022630"/>
    </source>
</evidence>
<evidence type="ECO:0000259" key="9">
    <source>
        <dbReference type="Pfam" id="PF02771"/>
    </source>
</evidence>
<dbReference type="EMBL" id="LUCV01000004">
    <property type="protein sequence ID" value="OAI94777.1"/>
    <property type="molecule type" value="Genomic_DNA"/>
</dbReference>
<sequence length="373" mass="40805">MDFNLSEEQVMLRDGVERYIREDYGFEARRHQAGSGEGFSRAHWQQFAELGWLALTLPEDVGGLDCSFVEASVVLESFGRGMVLEPFVSSAVLCARIIDRSGSDYHRNDLLPALIEGRLLLALADSESGSRFAIGCCDDTIAHKTGQGYQLTGSKTLVFNAPSADKLLVTARLDDASEPAVFVVDRTAPGVTLNEYPLVDGSRAADVRFAKVELDDSALLLSPGKSQAVLDEASDRAALAVVAQMLGVMHGVIDMTAEYIKTRNQFGQPIGKFQALQHRMAEMFIEAQHARSILYRGMAYLDKPAAERRQAVSAAKAAASKAGRFVCAQGVQLHGGIGLTEEYPVGHYFRLMTLLEKQFGDTDFHLARFVARH</sequence>
<dbReference type="Pfam" id="PF02771">
    <property type="entry name" value="Acyl-CoA_dh_N"/>
    <property type="match status" value="1"/>
</dbReference>
<evidence type="ECO:0000256" key="2">
    <source>
        <dbReference type="ARBA" id="ARBA00009347"/>
    </source>
</evidence>
<evidence type="ECO:0000256" key="4">
    <source>
        <dbReference type="ARBA" id="ARBA00022827"/>
    </source>
</evidence>
<dbReference type="CDD" id="cd00567">
    <property type="entry name" value="ACAD"/>
    <property type="match status" value="1"/>
</dbReference>
<feature type="domain" description="Acyl-CoA dehydrogenase/oxidase N-terminal" evidence="9">
    <location>
        <begin position="6"/>
        <end position="117"/>
    </location>
</feature>
<comment type="similarity">
    <text evidence="2 6">Belongs to the acyl-CoA dehydrogenase family.</text>
</comment>
<dbReference type="InterPro" id="IPR006091">
    <property type="entry name" value="Acyl-CoA_Oxase/DH_mid-dom"/>
</dbReference>
<keyword evidence="3 6" id="KW-0285">Flavoprotein</keyword>
<dbReference type="GO" id="GO:0003995">
    <property type="term" value="F:acyl-CoA dehydrogenase activity"/>
    <property type="evidence" value="ECO:0007669"/>
    <property type="project" value="TreeGrafter"/>
</dbReference>
<accession>A0A177SUU6</accession>
<reference evidence="10 11" key="1">
    <citation type="submission" date="2016-03" db="EMBL/GenBank/DDBJ databases">
        <title>Draft Genome Assembly of Pseudomonas putida strain CBF10-2.</title>
        <authorList>
            <person name="Iyer R.S."/>
            <person name="Damania A."/>
        </authorList>
    </citation>
    <scope>NUCLEOTIDE SEQUENCE [LARGE SCALE GENOMIC DNA]</scope>
    <source>
        <strain evidence="10 11">CBF10-2</strain>
    </source>
</reference>
<dbReference type="PANTHER" id="PTHR43884:SF20">
    <property type="entry name" value="ACYL-COA DEHYDROGENASE FADE28"/>
    <property type="match status" value="1"/>
</dbReference>
<dbReference type="Pfam" id="PF02770">
    <property type="entry name" value="Acyl-CoA_dh_M"/>
    <property type="match status" value="1"/>
</dbReference>
<keyword evidence="5 6" id="KW-0560">Oxidoreductase</keyword>
<dbReference type="InterPro" id="IPR009075">
    <property type="entry name" value="AcylCo_DH/oxidase_C"/>
</dbReference>
<dbReference type="GO" id="GO:0050660">
    <property type="term" value="F:flavin adenine dinucleotide binding"/>
    <property type="evidence" value="ECO:0007669"/>
    <property type="project" value="InterPro"/>
</dbReference>
<dbReference type="RefSeq" id="WP_064301349.1">
    <property type="nucleotide sequence ID" value="NZ_LUCV01000004.1"/>
</dbReference>
<name>A0A177SUU6_PSEPU</name>
<evidence type="ECO:0000313" key="10">
    <source>
        <dbReference type="EMBL" id="OAI94777.1"/>
    </source>
</evidence>
<gene>
    <name evidence="10" type="ORF">AYO28_07035</name>
</gene>
<dbReference type="Gene3D" id="1.10.540.10">
    <property type="entry name" value="Acyl-CoA dehydrogenase/oxidase, N-terminal domain"/>
    <property type="match status" value="1"/>
</dbReference>
<dbReference type="InterPro" id="IPR013786">
    <property type="entry name" value="AcylCoA_DH/ox_N"/>
</dbReference>
<evidence type="ECO:0000256" key="5">
    <source>
        <dbReference type="ARBA" id="ARBA00023002"/>
    </source>
</evidence>
<comment type="cofactor">
    <cofactor evidence="1 6">
        <name>FAD</name>
        <dbReference type="ChEBI" id="CHEBI:57692"/>
    </cofactor>
</comment>
<evidence type="ECO:0000259" key="7">
    <source>
        <dbReference type="Pfam" id="PF00441"/>
    </source>
</evidence>
<evidence type="ECO:0000256" key="6">
    <source>
        <dbReference type="RuleBase" id="RU362125"/>
    </source>
</evidence>
<comment type="caution">
    <text evidence="10">The sequence shown here is derived from an EMBL/GenBank/DDBJ whole genome shotgun (WGS) entry which is preliminary data.</text>
</comment>
<protein>
    <submittedName>
        <fullName evidence="10">Acyl-CoA dehydrogenase</fullName>
    </submittedName>
</protein>
<feature type="domain" description="Acyl-CoA oxidase/dehydrogenase middle" evidence="8">
    <location>
        <begin position="133"/>
        <end position="212"/>
    </location>
</feature>
<dbReference type="InterPro" id="IPR036250">
    <property type="entry name" value="AcylCo_DH-like_C"/>
</dbReference>
<dbReference type="Gene3D" id="2.40.110.10">
    <property type="entry name" value="Butyryl-CoA Dehydrogenase, subunit A, domain 2"/>
    <property type="match status" value="1"/>
</dbReference>
<dbReference type="PANTHER" id="PTHR43884">
    <property type="entry name" value="ACYL-COA DEHYDROGENASE"/>
    <property type="match status" value="1"/>
</dbReference>
<evidence type="ECO:0000256" key="1">
    <source>
        <dbReference type="ARBA" id="ARBA00001974"/>
    </source>
</evidence>